<keyword evidence="3" id="KW-1185">Reference proteome</keyword>
<feature type="signal peptide" evidence="1">
    <location>
        <begin position="1"/>
        <end position="21"/>
    </location>
</feature>
<sequence length="230" mass="26970">MKKISLYLILIFSLSCLSRTATRLEEQPLKVFENNHSNLTITIKERKDAKIYVDLYIQDSDSFEKNPTQFLPTYYFSDSFKSDRIKFSVPQGKFVGFLNIWSKDSIPFYRTIHGGHNVYFGINKEYKKTTDFSKGCTQIKFFDTDLDRISTKTQCNYFETNKKDLFLEFSISDKNQINELRTLLLLWPSFSYAALHGPQPYPYAVLLILQGLFGFTVRDTTINFDNYDNF</sequence>
<evidence type="ECO:0000313" key="3">
    <source>
        <dbReference type="Proteomes" id="UP000297940"/>
    </source>
</evidence>
<comment type="caution">
    <text evidence="2">The sequence shown here is derived from an EMBL/GenBank/DDBJ whole genome shotgun (WGS) entry which is preliminary data.</text>
</comment>
<evidence type="ECO:0000256" key="1">
    <source>
        <dbReference type="SAM" id="SignalP"/>
    </source>
</evidence>
<dbReference type="RefSeq" id="WP_135695039.1">
    <property type="nucleotide sequence ID" value="NZ_RQHK01000015.1"/>
</dbReference>
<dbReference type="PROSITE" id="PS51257">
    <property type="entry name" value="PROKAR_LIPOPROTEIN"/>
    <property type="match status" value="1"/>
</dbReference>
<keyword evidence="1" id="KW-0732">Signal</keyword>
<gene>
    <name evidence="2" type="ORF">EHR01_12255</name>
</gene>
<dbReference type="EMBL" id="RQHK01000015">
    <property type="protein sequence ID" value="TGM74268.1"/>
    <property type="molecule type" value="Genomic_DNA"/>
</dbReference>
<organism evidence="2 3">
    <name type="scientific">Leptospira mtsangambouensis</name>
    <dbReference type="NCBI Taxonomy" id="2484912"/>
    <lineage>
        <taxon>Bacteria</taxon>
        <taxon>Pseudomonadati</taxon>
        <taxon>Spirochaetota</taxon>
        <taxon>Spirochaetia</taxon>
        <taxon>Leptospirales</taxon>
        <taxon>Leptospiraceae</taxon>
        <taxon>Leptospira</taxon>
    </lineage>
</organism>
<accession>A0ABY2NYQ3</accession>
<evidence type="ECO:0000313" key="2">
    <source>
        <dbReference type="EMBL" id="TGM74268.1"/>
    </source>
</evidence>
<protein>
    <recommendedName>
        <fullName evidence="4">Lipoprotein</fullName>
    </recommendedName>
</protein>
<dbReference type="Proteomes" id="UP000297940">
    <property type="component" value="Unassembled WGS sequence"/>
</dbReference>
<evidence type="ECO:0008006" key="4">
    <source>
        <dbReference type="Google" id="ProtNLM"/>
    </source>
</evidence>
<name>A0ABY2NYQ3_9LEPT</name>
<proteinExistence type="predicted"/>
<reference evidence="3" key="1">
    <citation type="journal article" date="2019" name="PLoS Negl. Trop. Dis.">
        <title>Revisiting the worldwide diversity of Leptospira species in the environment.</title>
        <authorList>
            <person name="Vincent A.T."/>
            <person name="Schiettekatte O."/>
            <person name="Bourhy P."/>
            <person name="Veyrier F.J."/>
            <person name="Picardeau M."/>
        </authorList>
    </citation>
    <scope>NUCLEOTIDE SEQUENCE [LARGE SCALE GENOMIC DNA]</scope>
    <source>
        <strain evidence="3">201601298</strain>
    </source>
</reference>
<feature type="chain" id="PRO_5045778188" description="Lipoprotein" evidence="1">
    <location>
        <begin position="22"/>
        <end position="230"/>
    </location>
</feature>